<organism evidence="4">
    <name type="scientific">Selaginella moellendorffii</name>
    <name type="common">Spikemoss</name>
    <dbReference type="NCBI Taxonomy" id="88036"/>
    <lineage>
        <taxon>Eukaryota</taxon>
        <taxon>Viridiplantae</taxon>
        <taxon>Streptophyta</taxon>
        <taxon>Embryophyta</taxon>
        <taxon>Tracheophyta</taxon>
        <taxon>Lycopodiopsida</taxon>
        <taxon>Selaginellales</taxon>
        <taxon>Selaginellaceae</taxon>
        <taxon>Selaginella</taxon>
    </lineage>
</organism>
<dbReference type="PANTHER" id="PTHR21737">
    <property type="entry name" value="POLYGLUTAMINE BINDING PROTEIN 1/MARVEL MEMBRANE-ASSOCIATING DOMAIN CONTAINING 3"/>
    <property type="match status" value="1"/>
</dbReference>
<dbReference type="eggNOG" id="KOG2370">
    <property type="taxonomic scope" value="Eukaryota"/>
</dbReference>
<evidence type="ECO:0000256" key="1">
    <source>
        <dbReference type="SAM" id="MobiDB-lite"/>
    </source>
</evidence>
<dbReference type="HOGENOM" id="CLU_878242_0_0_1"/>
<feature type="compositionally biased region" description="Basic and acidic residues" evidence="1">
    <location>
        <begin position="88"/>
        <end position="107"/>
    </location>
</feature>
<feature type="domain" description="Splicing factor cactin central" evidence="2">
    <location>
        <begin position="136"/>
        <end position="271"/>
    </location>
</feature>
<evidence type="ECO:0000313" key="3">
    <source>
        <dbReference type="EMBL" id="EFJ36879.1"/>
    </source>
</evidence>
<feature type="compositionally biased region" description="Basic and acidic residues" evidence="1">
    <location>
        <begin position="1"/>
        <end position="11"/>
    </location>
</feature>
<dbReference type="InParanoid" id="D8QS62"/>
<reference evidence="3 4" key="1">
    <citation type="journal article" date="2011" name="Science">
        <title>The Selaginella genome identifies genetic changes associated with the evolution of vascular plants.</title>
        <authorList>
            <person name="Banks J.A."/>
            <person name="Nishiyama T."/>
            <person name="Hasebe M."/>
            <person name="Bowman J.L."/>
            <person name="Gribskov M."/>
            <person name="dePamphilis C."/>
            <person name="Albert V.A."/>
            <person name="Aono N."/>
            <person name="Aoyama T."/>
            <person name="Ambrose B.A."/>
            <person name="Ashton N.W."/>
            <person name="Axtell M.J."/>
            <person name="Barker E."/>
            <person name="Barker M.S."/>
            <person name="Bennetzen J.L."/>
            <person name="Bonawitz N.D."/>
            <person name="Chapple C."/>
            <person name="Cheng C."/>
            <person name="Correa L.G."/>
            <person name="Dacre M."/>
            <person name="DeBarry J."/>
            <person name="Dreyer I."/>
            <person name="Elias M."/>
            <person name="Engstrom E.M."/>
            <person name="Estelle M."/>
            <person name="Feng L."/>
            <person name="Finet C."/>
            <person name="Floyd S.K."/>
            <person name="Frommer W.B."/>
            <person name="Fujita T."/>
            <person name="Gramzow L."/>
            <person name="Gutensohn M."/>
            <person name="Harholt J."/>
            <person name="Hattori M."/>
            <person name="Heyl A."/>
            <person name="Hirai T."/>
            <person name="Hiwatashi Y."/>
            <person name="Ishikawa M."/>
            <person name="Iwata M."/>
            <person name="Karol K.G."/>
            <person name="Koehler B."/>
            <person name="Kolukisaoglu U."/>
            <person name="Kubo M."/>
            <person name="Kurata T."/>
            <person name="Lalonde S."/>
            <person name="Li K."/>
            <person name="Li Y."/>
            <person name="Litt A."/>
            <person name="Lyons E."/>
            <person name="Manning G."/>
            <person name="Maruyama T."/>
            <person name="Michael T.P."/>
            <person name="Mikami K."/>
            <person name="Miyazaki S."/>
            <person name="Morinaga S."/>
            <person name="Murata T."/>
            <person name="Mueller-Roeber B."/>
            <person name="Nelson D.R."/>
            <person name="Obara M."/>
            <person name="Oguri Y."/>
            <person name="Olmstead R.G."/>
            <person name="Onodera N."/>
            <person name="Petersen B.L."/>
            <person name="Pils B."/>
            <person name="Prigge M."/>
            <person name="Rensing S.A."/>
            <person name="Riano-Pachon D.M."/>
            <person name="Roberts A.W."/>
            <person name="Sato Y."/>
            <person name="Scheller H.V."/>
            <person name="Schulz B."/>
            <person name="Schulz C."/>
            <person name="Shakirov E.V."/>
            <person name="Shibagaki N."/>
            <person name="Shinohara N."/>
            <person name="Shippen D.E."/>
            <person name="Soerensen I."/>
            <person name="Sotooka R."/>
            <person name="Sugimoto N."/>
            <person name="Sugita M."/>
            <person name="Sumikawa N."/>
            <person name="Tanurdzic M."/>
            <person name="Theissen G."/>
            <person name="Ulvskov P."/>
            <person name="Wakazuki S."/>
            <person name="Weng J.K."/>
            <person name="Willats W.W."/>
            <person name="Wipf D."/>
            <person name="Wolf P.G."/>
            <person name="Yang L."/>
            <person name="Zimmer A.D."/>
            <person name="Zhu Q."/>
            <person name="Mitros T."/>
            <person name="Hellsten U."/>
            <person name="Loque D."/>
            <person name="Otillar R."/>
            <person name="Salamov A."/>
            <person name="Schmutz J."/>
            <person name="Shapiro H."/>
            <person name="Lindquist E."/>
            <person name="Lucas S."/>
            <person name="Rokhsar D."/>
            <person name="Grigoriev I.V."/>
        </authorList>
    </citation>
    <scope>NUCLEOTIDE SEQUENCE [LARGE SCALE GENOMIC DNA]</scope>
</reference>
<dbReference type="KEGG" id="smo:SELMODRAFT_403674"/>
<keyword evidence="4" id="KW-1185">Reference proteome</keyword>
<dbReference type="OrthoDB" id="265955at2759"/>
<dbReference type="GO" id="GO:0005681">
    <property type="term" value="C:spliceosomal complex"/>
    <property type="evidence" value="ECO:0000318"/>
    <property type="project" value="GO_Central"/>
</dbReference>
<dbReference type="Gramene" id="EFJ36879">
    <property type="protein sequence ID" value="EFJ36879"/>
    <property type="gene ID" value="SELMODRAFT_403674"/>
</dbReference>
<evidence type="ECO:0000313" key="4">
    <source>
        <dbReference type="Proteomes" id="UP000001514"/>
    </source>
</evidence>
<gene>
    <name evidence="3" type="ORF">SELMODRAFT_403674</name>
</gene>
<protein>
    <recommendedName>
        <fullName evidence="2">Splicing factor cactin central domain-containing protein</fullName>
    </recommendedName>
</protein>
<evidence type="ECO:0000259" key="2">
    <source>
        <dbReference type="Pfam" id="PF10312"/>
    </source>
</evidence>
<dbReference type="AlphaFoldDB" id="D8QS62"/>
<accession>D8QS62</accession>
<dbReference type="STRING" id="88036.D8QS62"/>
<dbReference type="PANTHER" id="PTHR21737:SF4">
    <property type="entry name" value="SPLICING FACTOR CACTIN"/>
    <property type="match status" value="1"/>
</dbReference>
<dbReference type="Pfam" id="PF10312">
    <property type="entry name" value="Cactin_mid"/>
    <property type="match status" value="1"/>
</dbReference>
<feature type="region of interest" description="Disordered" evidence="1">
    <location>
        <begin position="1"/>
        <end position="36"/>
    </location>
</feature>
<proteinExistence type="predicted"/>
<dbReference type="GO" id="GO:0045292">
    <property type="term" value="P:mRNA cis splicing, via spliceosome"/>
    <property type="evidence" value="ECO:0000318"/>
    <property type="project" value="GO_Central"/>
</dbReference>
<dbReference type="GO" id="GO:0005737">
    <property type="term" value="C:cytoplasm"/>
    <property type="evidence" value="ECO:0000318"/>
    <property type="project" value="GO_Central"/>
</dbReference>
<dbReference type="EMBL" id="GL377566">
    <property type="protein sequence ID" value="EFJ36879.1"/>
    <property type="molecule type" value="Genomic_DNA"/>
</dbReference>
<sequence>MGRRYITEGARRASSHCDSGERRIKKRSRESSVDEKKALRKVAKKMKAVSGYSNPFDLTELFVWRKKIKRNFAKKTLKLKDIRVEAERQRQEEAEMETEKWEERAMEKEEEEEEKARERENDREDERLYMKVTTTDLLSRLVGLRMAEPSHIFKGLGVKAMEELLVKFRLHLEANKKNTELWEAMTVVCDSELAEARKREAGARGGEDHLVLDDAGLHTSNVNTSLINMSSCQLQEEKENIEEKLRSGSAKNVEFWKRVRVFKAKARLREIAMDLLAQQHHEISSEEVIEEAMAPRSPEPIPRQAVRGVSGASRGKV</sequence>
<dbReference type="Proteomes" id="UP000001514">
    <property type="component" value="Unassembled WGS sequence"/>
</dbReference>
<feature type="region of interest" description="Disordered" evidence="1">
    <location>
        <begin position="292"/>
        <end position="317"/>
    </location>
</feature>
<dbReference type="InterPro" id="IPR018816">
    <property type="entry name" value="Cactin_central"/>
</dbReference>
<name>D8QS62_SELML</name>
<feature type="region of interest" description="Disordered" evidence="1">
    <location>
        <begin position="88"/>
        <end position="122"/>
    </location>
</feature>